<protein>
    <submittedName>
        <fullName evidence="1">Uncharacterized protein</fullName>
    </submittedName>
</protein>
<comment type="caution">
    <text evidence="1">The sequence shown here is derived from an EMBL/GenBank/DDBJ whole genome shotgun (WGS) entry which is preliminary data.</text>
</comment>
<accession>A0AAD5MTY7</accession>
<evidence type="ECO:0000313" key="2">
    <source>
        <dbReference type="Proteomes" id="UP001196413"/>
    </source>
</evidence>
<name>A0AAD5MTY7_PARTN</name>
<proteinExistence type="predicted"/>
<keyword evidence="2" id="KW-1185">Reference proteome</keyword>
<dbReference type="AlphaFoldDB" id="A0AAD5MTY7"/>
<gene>
    <name evidence="1" type="ORF">KIN20_010736</name>
</gene>
<dbReference type="Proteomes" id="UP001196413">
    <property type="component" value="Unassembled WGS sequence"/>
</dbReference>
<reference evidence="1" key="1">
    <citation type="submission" date="2021-06" db="EMBL/GenBank/DDBJ databases">
        <title>Parelaphostrongylus tenuis whole genome reference sequence.</title>
        <authorList>
            <person name="Garwood T.J."/>
            <person name="Larsen P.A."/>
            <person name="Fountain-Jones N.M."/>
            <person name="Garbe J.R."/>
            <person name="Macchietto M.G."/>
            <person name="Kania S.A."/>
            <person name="Gerhold R.W."/>
            <person name="Richards J.E."/>
            <person name="Wolf T.M."/>
        </authorList>
    </citation>
    <scope>NUCLEOTIDE SEQUENCE</scope>
    <source>
        <strain evidence="1">MNPRO001-30</strain>
        <tissue evidence="1">Meninges</tissue>
    </source>
</reference>
<dbReference type="EMBL" id="JAHQIW010001893">
    <property type="protein sequence ID" value="KAJ1353956.1"/>
    <property type="molecule type" value="Genomic_DNA"/>
</dbReference>
<evidence type="ECO:0000313" key="1">
    <source>
        <dbReference type="EMBL" id="KAJ1353956.1"/>
    </source>
</evidence>
<sequence>MHVWLLGSTSRVASERIKLAWGEDTVGKSTAYRRSKKFDEGEESLADQLVPYAMKVKMVKMFIFI</sequence>
<organism evidence="1 2">
    <name type="scientific">Parelaphostrongylus tenuis</name>
    <name type="common">Meningeal worm</name>
    <dbReference type="NCBI Taxonomy" id="148309"/>
    <lineage>
        <taxon>Eukaryota</taxon>
        <taxon>Metazoa</taxon>
        <taxon>Ecdysozoa</taxon>
        <taxon>Nematoda</taxon>
        <taxon>Chromadorea</taxon>
        <taxon>Rhabditida</taxon>
        <taxon>Rhabditina</taxon>
        <taxon>Rhabditomorpha</taxon>
        <taxon>Strongyloidea</taxon>
        <taxon>Metastrongylidae</taxon>
        <taxon>Parelaphostrongylus</taxon>
    </lineage>
</organism>